<dbReference type="InterPro" id="IPR036291">
    <property type="entry name" value="NAD(P)-bd_dom_sf"/>
</dbReference>
<dbReference type="InterPro" id="IPR000683">
    <property type="entry name" value="Gfo/Idh/MocA-like_OxRdtase_N"/>
</dbReference>
<comment type="similarity">
    <text evidence="1">Belongs to the Gfo/Idh/MocA family.</text>
</comment>
<evidence type="ECO:0000259" key="4">
    <source>
        <dbReference type="Pfam" id="PF22725"/>
    </source>
</evidence>
<dbReference type="Gene3D" id="3.30.360.10">
    <property type="entry name" value="Dihydrodipicolinate Reductase, domain 2"/>
    <property type="match status" value="1"/>
</dbReference>
<dbReference type="RefSeq" id="WP_092563463.1">
    <property type="nucleotide sequence ID" value="NZ_FNQV01000006.1"/>
</dbReference>
<evidence type="ECO:0000313" key="6">
    <source>
        <dbReference type="Proteomes" id="UP000199288"/>
    </source>
</evidence>
<accession>A0A1H3ZH37</accession>
<gene>
    <name evidence="5" type="ORF">SAMN02910418_01154</name>
</gene>
<dbReference type="InterPro" id="IPR050984">
    <property type="entry name" value="Gfo/Idh/MocA_domain"/>
</dbReference>
<dbReference type="AlphaFoldDB" id="A0A1H3ZH37"/>
<feature type="domain" description="GFO/IDH/MocA-like oxidoreductase" evidence="4">
    <location>
        <begin position="155"/>
        <end position="265"/>
    </location>
</feature>
<dbReference type="GO" id="GO:0016491">
    <property type="term" value="F:oxidoreductase activity"/>
    <property type="evidence" value="ECO:0007669"/>
    <property type="project" value="UniProtKB-KW"/>
</dbReference>
<dbReference type="GO" id="GO:0000166">
    <property type="term" value="F:nucleotide binding"/>
    <property type="evidence" value="ECO:0007669"/>
    <property type="project" value="InterPro"/>
</dbReference>
<dbReference type="PANTHER" id="PTHR22604:SF105">
    <property type="entry name" value="TRANS-1,2-DIHYDROBENZENE-1,2-DIOL DEHYDROGENASE"/>
    <property type="match status" value="1"/>
</dbReference>
<evidence type="ECO:0000256" key="1">
    <source>
        <dbReference type="ARBA" id="ARBA00010928"/>
    </source>
</evidence>
<evidence type="ECO:0000256" key="2">
    <source>
        <dbReference type="ARBA" id="ARBA00023002"/>
    </source>
</evidence>
<reference evidence="6" key="1">
    <citation type="submission" date="2016-10" db="EMBL/GenBank/DDBJ databases">
        <authorList>
            <person name="Varghese N."/>
            <person name="Submissions S."/>
        </authorList>
    </citation>
    <scope>NUCLEOTIDE SEQUENCE [LARGE SCALE GENOMIC DNA]</scope>
    <source>
        <strain evidence="6">KPR-1</strain>
    </source>
</reference>
<keyword evidence="2" id="KW-0560">Oxidoreductase</keyword>
<dbReference type="Gene3D" id="3.40.50.720">
    <property type="entry name" value="NAD(P)-binding Rossmann-like Domain"/>
    <property type="match status" value="1"/>
</dbReference>
<evidence type="ECO:0000259" key="3">
    <source>
        <dbReference type="Pfam" id="PF01408"/>
    </source>
</evidence>
<dbReference type="Pfam" id="PF01408">
    <property type="entry name" value="GFO_IDH_MocA"/>
    <property type="match status" value="1"/>
</dbReference>
<evidence type="ECO:0000313" key="5">
    <source>
        <dbReference type="EMBL" id="SEA23089.1"/>
    </source>
</evidence>
<keyword evidence="6" id="KW-1185">Reference proteome</keyword>
<dbReference type="SUPFAM" id="SSF51735">
    <property type="entry name" value="NAD(P)-binding Rossmann-fold domains"/>
    <property type="match status" value="1"/>
</dbReference>
<sequence length="342" mass="36741">MRLPDSLAELFPDLHLPSPTDAPPLKWGILGPGKIAQTFASHLRQNTAQELFAVGSRSFGRAAAFAAKNDADRAYGSYEELIADEEVDAIYIATPHSHHIEPAMKAIAAGKPILVEKSLTANAKDTDALLTAAEKAGVFAMEALWSRFLTPWVLTRELVQGGHLGEIVSVKAELTSPLLEVERMTNPELAGGAIRDLGVYPLNFAQFLLGDGELVHTSGTLAESGVESDAIMITDHRGVPAISMCSMRGQAPSSAEVVGTKGWVRIPTRMHQPGAMQVALEIDGEQVKEKIDARVTAPYRFEACEVARCVAAGKTESTSMPHWDSRHLATVMDEARAALGAR</sequence>
<proteinExistence type="inferred from homology"/>
<dbReference type="Pfam" id="PF22725">
    <property type="entry name" value="GFO_IDH_MocA_C3"/>
    <property type="match status" value="1"/>
</dbReference>
<protein>
    <submittedName>
        <fullName evidence="5">Predicted dehydrogenase</fullName>
    </submittedName>
</protein>
<dbReference type="PANTHER" id="PTHR22604">
    <property type="entry name" value="OXIDOREDUCTASES"/>
    <property type="match status" value="1"/>
</dbReference>
<dbReference type="OrthoDB" id="9815825at2"/>
<dbReference type="InterPro" id="IPR055170">
    <property type="entry name" value="GFO_IDH_MocA-like_dom"/>
</dbReference>
<organism evidence="5 6">
    <name type="scientific">Bowdeniella nasicola</name>
    <dbReference type="NCBI Taxonomy" id="208480"/>
    <lineage>
        <taxon>Bacteria</taxon>
        <taxon>Bacillati</taxon>
        <taxon>Actinomycetota</taxon>
        <taxon>Actinomycetes</taxon>
        <taxon>Actinomycetales</taxon>
        <taxon>Actinomycetaceae</taxon>
        <taxon>Bowdeniella</taxon>
    </lineage>
</organism>
<name>A0A1H3ZH37_9ACTO</name>
<dbReference type="EMBL" id="FNQV01000006">
    <property type="protein sequence ID" value="SEA23089.1"/>
    <property type="molecule type" value="Genomic_DNA"/>
</dbReference>
<dbReference type="Proteomes" id="UP000199288">
    <property type="component" value="Unassembled WGS sequence"/>
</dbReference>
<dbReference type="SUPFAM" id="SSF55347">
    <property type="entry name" value="Glyceraldehyde-3-phosphate dehydrogenase-like, C-terminal domain"/>
    <property type="match status" value="1"/>
</dbReference>
<feature type="domain" description="Gfo/Idh/MocA-like oxidoreductase N-terminal" evidence="3">
    <location>
        <begin position="25"/>
        <end position="141"/>
    </location>
</feature>